<evidence type="ECO:0000313" key="2">
    <source>
        <dbReference type="EMBL" id="ROW00825.1"/>
    </source>
</evidence>
<dbReference type="Proteomes" id="UP000283895">
    <property type="component" value="Unassembled WGS sequence"/>
</dbReference>
<proteinExistence type="predicted"/>
<feature type="compositionally biased region" description="Basic and acidic residues" evidence="1">
    <location>
        <begin position="1"/>
        <end position="23"/>
    </location>
</feature>
<sequence length="58" mass="6267">MSREDFAAEVKRGEKTSVSRDDESFAADESAKSGRAGGWPLSITTRSIVKSYASELPT</sequence>
<keyword evidence="3" id="KW-1185">Reference proteome</keyword>
<reference evidence="2 3" key="1">
    <citation type="submission" date="2015-09" db="EMBL/GenBank/DDBJ databases">
        <title>Host preference determinants of Valsa canker pathogens revealed by comparative genomics.</title>
        <authorList>
            <person name="Yin Z."/>
            <person name="Huang L."/>
        </authorList>
    </citation>
    <scope>NUCLEOTIDE SEQUENCE [LARGE SCALE GENOMIC DNA]</scope>
    <source>
        <strain evidence="2 3">03-1</strain>
    </source>
</reference>
<comment type="caution">
    <text evidence="2">The sequence shown here is derived from an EMBL/GenBank/DDBJ whole genome shotgun (WGS) entry which is preliminary data.</text>
</comment>
<gene>
    <name evidence="2" type="ORF">VMCG_06517</name>
</gene>
<feature type="region of interest" description="Disordered" evidence="1">
    <location>
        <begin position="1"/>
        <end position="39"/>
    </location>
</feature>
<dbReference type="EMBL" id="LKEA01000020">
    <property type="protein sequence ID" value="ROW00825.1"/>
    <property type="molecule type" value="Genomic_DNA"/>
</dbReference>
<protein>
    <submittedName>
        <fullName evidence="2">Uncharacterized protein</fullName>
    </submittedName>
</protein>
<evidence type="ECO:0000256" key="1">
    <source>
        <dbReference type="SAM" id="MobiDB-lite"/>
    </source>
</evidence>
<organism evidence="2 3">
    <name type="scientific">Cytospora schulzeri</name>
    <dbReference type="NCBI Taxonomy" id="448051"/>
    <lineage>
        <taxon>Eukaryota</taxon>
        <taxon>Fungi</taxon>
        <taxon>Dikarya</taxon>
        <taxon>Ascomycota</taxon>
        <taxon>Pezizomycotina</taxon>
        <taxon>Sordariomycetes</taxon>
        <taxon>Sordariomycetidae</taxon>
        <taxon>Diaporthales</taxon>
        <taxon>Cytosporaceae</taxon>
        <taxon>Cytospora</taxon>
    </lineage>
</organism>
<dbReference type="AlphaFoldDB" id="A0A423WC09"/>
<evidence type="ECO:0000313" key="3">
    <source>
        <dbReference type="Proteomes" id="UP000283895"/>
    </source>
</evidence>
<accession>A0A423WC09</accession>
<name>A0A423WC09_9PEZI</name>